<dbReference type="AlphaFoldDB" id="A0A914D7X1"/>
<keyword evidence="2" id="KW-0804">Transcription</keyword>
<accession>A0A914D7X1</accession>
<evidence type="ECO:0000259" key="5">
    <source>
        <dbReference type="PROSITE" id="PS51843"/>
    </source>
</evidence>
<feature type="domain" description="NR LBD" evidence="5">
    <location>
        <begin position="120"/>
        <end position="367"/>
    </location>
</feature>
<dbReference type="PANTHER" id="PTHR45680:SF23">
    <property type="entry name" value="NUCLEAR HORMONE RECEPTOR FAMILY"/>
    <property type="match status" value="1"/>
</dbReference>
<sequence>MQKCKEVGMRLVEEDLQDEVGSHTTSTTSSITSPTAEHSSTDTSSLASSNPSGSPEKQPHIHYYTSANDSLSQTALINPAPRIEGKRLIYDCNPLIQAIKTILDQPAKSLYLTHGIHLSFMQQLQYAFTQFHTVVLPPPGTPVETITEFDTELMKFNETYISSLADMVMKCEHFAQLPLNDKYIMFKRFWPLFQGIERTFATSILCGTSANDTRLLIADRFAIDIASKQFHVRGFPQESLDKLKPYMDPMLEKSSKFLMQPLKAMRVTAFEIAYLSAYILWTVHGITGLSETTINMAEDIFEQCASELHNYYVYEMRLPNYAPRLAKLTKIVSAAEHTVHAKKDFSTMAKVFDIFDCDFCTSELMDL</sequence>
<dbReference type="WBParaSite" id="ACRNAN_scaffold1952.g17303.t1">
    <property type="protein sequence ID" value="ACRNAN_scaffold1952.g17303.t1"/>
    <property type="gene ID" value="ACRNAN_scaffold1952.g17303"/>
</dbReference>
<evidence type="ECO:0000256" key="1">
    <source>
        <dbReference type="ARBA" id="ARBA00023015"/>
    </source>
</evidence>
<dbReference type="InterPro" id="IPR051152">
    <property type="entry name" value="C.elegans_Orphan_NR"/>
</dbReference>
<dbReference type="PROSITE" id="PS51843">
    <property type="entry name" value="NR_LBD"/>
    <property type="match status" value="1"/>
</dbReference>
<proteinExistence type="predicted"/>
<feature type="compositionally biased region" description="Basic and acidic residues" evidence="4">
    <location>
        <begin position="1"/>
        <end position="13"/>
    </location>
</feature>
<feature type="compositionally biased region" description="Low complexity" evidence="4">
    <location>
        <begin position="22"/>
        <end position="54"/>
    </location>
</feature>
<dbReference type="SMART" id="SM00430">
    <property type="entry name" value="HOLI"/>
    <property type="match status" value="1"/>
</dbReference>
<organism evidence="6 7">
    <name type="scientific">Acrobeloides nanus</name>
    <dbReference type="NCBI Taxonomy" id="290746"/>
    <lineage>
        <taxon>Eukaryota</taxon>
        <taxon>Metazoa</taxon>
        <taxon>Ecdysozoa</taxon>
        <taxon>Nematoda</taxon>
        <taxon>Chromadorea</taxon>
        <taxon>Rhabditida</taxon>
        <taxon>Tylenchina</taxon>
        <taxon>Cephalobomorpha</taxon>
        <taxon>Cephaloboidea</taxon>
        <taxon>Cephalobidae</taxon>
        <taxon>Acrobeloides</taxon>
    </lineage>
</organism>
<protein>
    <submittedName>
        <fullName evidence="7">NR LBD domain-containing protein</fullName>
    </submittedName>
</protein>
<name>A0A914D7X1_9BILA</name>
<dbReference type="SUPFAM" id="SSF48508">
    <property type="entry name" value="Nuclear receptor ligand-binding domain"/>
    <property type="match status" value="1"/>
</dbReference>
<dbReference type="Gene3D" id="1.10.565.10">
    <property type="entry name" value="Retinoid X Receptor"/>
    <property type="match status" value="1"/>
</dbReference>
<keyword evidence="1" id="KW-0805">Transcription regulation</keyword>
<evidence type="ECO:0000256" key="3">
    <source>
        <dbReference type="ARBA" id="ARBA00023170"/>
    </source>
</evidence>
<keyword evidence="3" id="KW-0675">Receptor</keyword>
<evidence type="ECO:0000313" key="7">
    <source>
        <dbReference type="WBParaSite" id="ACRNAN_scaffold1952.g17303.t1"/>
    </source>
</evidence>
<dbReference type="Proteomes" id="UP000887540">
    <property type="component" value="Unplaced"/>
</dbReference>
<evidence type="ECO:0000256" key="2">
    <source>
        <dbReference type="ARBA" id="ARBA00023163"/>
    </source>
</evidence>
<keyword evidence="6" id="KW-1185">Reference proteome</keyword>
<dbReference type="InterPro" id="IPR000536">
    <property type="entry name" value="Nucl_hrmn_rcpt_lig-bd"/>
</dbReference>
<dbReference type="PANTHER" id="PTHR45680">
    <property type="entry name" value="NUCLEAR HORMONE RECEPTOR FAMILY"/>
    <property type="match status" value="1"/>
</dbReference>
<dbReference type="InterPro" id="IPR035500">
    <property type="entry name" value="NHR-like_dom_sf"/>
</dbReference>
<feature type="region of interest" description="Disordered" evidence="4">
    <location>
        <begin position="1"/>
        <end position="61"/>
    </location>
</feature>
<reference evidence="7" key="1">
    <citation type="submission" date="2022-11" db="UniProtKB">
        <authorList>
            <consortium name="WormBaseParasite"/>
        </authorList>
    </citation>
    <scope>IDENTIFICATION</scope>
</reference>
<evidence type="ECO:0000256" key="4">
    <source>
        <dbReference type="SAM" id="MobiDB-lite"/>
    </source>
</evidence>
<dbReference type="Pfam" id="PF00104">
    <property type="entry name" value="Hormone_recep"/>
    <property type="match status" value="1"/>
</dbReference>
<evidence type="ECO:0000313" key="6">
    <source>
        <dbReference type="Proteomes" id="UP000887540"/>
    </source>
</evidence>